<dbReference type="AlphaFoldDB" id="A0AAW8R2H9"/>
<dbReference type="RefSeq" id="WP_311361873.1">
    <property type="nucleotide sequence ID" value="NZ_JAVRIE010000004.1"/>
</dbReference>
<keyword evidence="2 6" id="KW-0698">rRNA processing</keyword>
<name>A0AAW8R2H9_9ALTE</name>
<comment type="catalytic activity">
    <reaction evidence="6">
        <text>guanosine(1835) in 23S rRNA + S-adenosyl-L-methionine = N(2)-methylguanosine(1835) in 23S rRNA + S-adenosyl-L-homocysteine + H(+)</text>
        <dbReference type="Rhea" id="RHEA:42744"/>
        <dbReference type="Rhea" id="RHEA-COMP:10217"/>
        <dbReference type="Rhea" id="RHEA-COMP:10218"/>
        <dbReference type="ChEBI" id="CHEBI:15378"/>
        <dbReference type="ChEBI" id="CHEBI:57856"/>
        <dbReference type="ChEBI" id="CHEBI:59789"/>
        <dbReference type="ChEBI" id="CHEBI:74269"/>
        <dbReference type="ChEBI" id="CHEBI:74481"/>
        <dbReference type="EC" id="2.1.1.174"/>
    </reaction>
</comment>
<dbReference type="Gene3D" id="3.40.50.150">
    <property type="entry name" value="Vaccinia Virus protein VP39"/>
    <property type="match status" value="2"/>
</dbReference>
<keyword evidence="4 6" id="KW-0808">Transferase</keyword>
<evidence type="ECO:0000259" key="8">
    <source>
        <dbReference type="Pfam" id="PF26049"/>
    </source>
</evidence>
<dbReference type="InterPro" id="IPR007848">
    <property type="entry name" value="Small_mtfrase_dom"/>
</dbReference>
<comment type="caution">
    <text evidence="9">The sequence shown here is derived from an EMBL/GenBank/DDBJ whole genome shotgun (WGS) entry which is preliminary data.</text>
</comment>
<protein>
    <recommendedName>
        <fullName evidence="6">Ribosomal RNA large subunit methyltransferase G</fullName>
        <ecNumber evidence="6">2.1.1.174</ecNumber>
    </recommendedName>
    <alternativeName>
        <fullName evidence="6">23S rRNA m2G1835 methyltransferase</fullName>
    </alternativeName>
    <alternativeName>
        <fullName evidence="6">rRNA (guanine-N(2)-)-methyltransferase RlmG</fullName>
    </alternativeName>
</protein>
<dbReference type="GO" id="GO:0052916">
    <property type="term" value="F:23S rRNA (guanine(1835)-N(2))-methyltransferase activity"/>
    <property type="evidence" value="ECO:0007669"/>
    <property type="project" value="UniProtKB-EC"/>
</dbReference>
<evidence type="ECO:0000256" key="1">
    <source>
        <dbReference type="ARBA" id="ARBA00022490"/>
    </source>
</evidence>
<dbReference type="InterPro" id="IPR029063">
    <property type="entry name" value="SAM-dependent_MTases_sf"/>
</dbReference>
<dbReference type="GO" id="GO:0005737">
    <property type="term" value="C:cytoplasm"/>
    <property type="evidence" value="ECO:0007669"/>
    <property type="project" value="UniProtKB-SubCell"/>
</dbReference>
<accession>A0AAW8R2H9</accession>
<dbReference type="InterPro" id="IPR002052">
    <property type="entry name" value="DNA_methylase_N6_adenine_CS"/>
</dbReference>
<dbReference type="EC" id="2.1.1.174" evidence="6"/>
<comment type="function">
    <text evidence="6">Specifically methylates the guanine in position 1835 (m2G1835) of 23S rRNA.</text>
</comment>
<evidence type="ECO:0000259" key="7">
    <source>
        <dbReference type="Pfam" id="PF05175"/>
    </source>
</evidence>
<evidence type="ECO:0000256" key="5">
    <source>
        <dbReference type="ARBA" id="ARBA00022691"/>
    </source>
</evidence>
<keyword evidence="1 6" id="KW-0963">Cytoplasm</keyword>
<reference evidence="9 10" key="1">
    <citation type="submission" date="2023-09" db="EMBL/GenBank/DDBJ databases">
        <authorList>
            <person name="Rey-Velasco X."/>
        </authorList>
    </citation>
    <scope>NUCLEOTIDE SEQUENCE [LARGE SCALE GENOMIC DNA]</scope>
    <source>
        <strain evidence="9 10">W409</strain>
    </source>
</reference>
<dbReference type="SUPFAM" id="SSF53335">
    <property type="entry name" value="S-adenosyl-L-methionine-dependent methyltransferases"/>
    <property type="match status" value="1"/>
</dbReference>
<dbReference type="CDD" id="cd02440">
    <property type="entry name" value="AdoMet_MTases"/>
    <property type="match status" value="1"/>
</dbReference>
<dbReference type="Pfam" id="PF05175">
    <property type="entry name" value="MTS"/>
    <property type="match status" value="1"/>
</dbReference>
<organism evidence="9 10">
    <name type="scientific">Brumicola blandensis</name>
    <dbReference type="NCBI Taxonomy" id="3075611"/>
    <lineage>
        <taxon>Bacteria</taxon>
        <taxon>Pseudomonadati</taxon>
        <taxon>Pseudomonadota</taxon>
        <taxon>Gammaproteobacteria</taxon>
        <taxon>Alteromonadales</taxon>
        <taxon>Alteromonadaceae</taxon>
        <taxon>Brumicola</taxon>
    </lineage>
</organism>
<dbReference type="PANTHER" id="PTHR47816:SF5">
    <property type="entry name" value="RIBOSOMAL RNA LARGE SUBUNIT METHYLTRANSFERASE G"/>
    <property type="match status" value="1"/>
</dbReference>
<evidence type="ECO:0000313" key="10">
    <source>
        <dbReference type="Proteomes" id="UP001249020"/>
    </source>
</evidence>
<dbReference type="GO" id="GO:0003676">
    <property type="term" value="F:nucleic acid binding"/>
    <property type="evidence" value="ECO:0007669"/>
    <property type="project" value="InterPro"/>
</dbReference>
<gene>
    <name evidence="6" type="primary">rlmG</name>
    <name evidence="9" type="ORF">RM544_11170</name>
</gene>
<evidence type="ECO:0000256" key="3">
    <source>
        <dbReference type="ARBA" id="ARBA00022603"/>
    </source>
</evidence>
<feature type="domain" description="Methyltransferase small" evidence="7">
    <location>
        <begin position="216"/>
        <end position="387"/>
    </location>
</feature>
<sequence>MNTHFSAFERTLHLERYPAKHQHVSLQAWDSADEYIIEHIENCDILASLDGVDCKSDTPIFILNDEFGALTCWLQAYSPVFISDSWISHKSLTTNMLINGYEPENVVFADALLDLATFAKAPPALVIIKIPRTLALLEYQLINLSKVLSPDTKVIAAGKVKAVQNSVLRLFEKYIGKTTTSLAKKKARLIFSRFEKKPSNDSPYPTTVTDPLISFELHNHANVFCREHLDIGARILLKNLPDATDQKVIDLGCGNGVLGVSILSKNPSAHVTFVDESFMAVESARLNVIAHLGSDERASFVVSNCLEEVLKDAESSYDLVLCNPPFHQQNAITDHVAYQMFKDSKSVLKHGGELRIVGNRHLDYPQKLKKLFGGYQVIDSNKKFSILSTYKARS</sequence>
<keyword evidence="5 6" id="KW-0949">S-adenosyl-L-methionine</keyword>
<dbReference type="Pfam" id="PF26049">
    <property type="entry name" value="RLMG_N"/>
    <property type="match status" value="1"/>
</dbReference>
<evidence type="ECO:0000256" key="4">
    <source>
        <dbReference type="ARBA" id="ARBA00022679"/>
    </source>
</evidence>
<feature type="domain" description="RlmG N-terminal" evidence="8">
    <location>
        <begin position="3"/>
        <end position="195"/>
    </location>
</feature>
<evidence type="ECO:0000256" key="2">
    <source>
        <dbReference type="ARBA" id="ARBA00022552"/>
    </source>
</evidence>
<dbReference type="EMBL" id="JAVRIE010000004">
    <property type="protein sequence ID" value="MDT0583100.1"/>
    <property type="molecule type" value="Genomic_DNA"/>
</dbReference>
<dbReference type="Proteomes" id="UP001249020">
    <property type="component" value="Unassembled WGS sequence"/>
</dbReference>
<dbReference type="InterPro" id="IPR046977">
    <property type="entry name" value="RsmC/RlmG"/>
</dbReference>
<dbReference type="PANTHER" id="PTHR47816">
    <property type="entry name" value="RIBOSOMAL RNA SMALL SUBUNIT METHYLTRANSFERASE C"/>
    <property type="match status" value="1"/>
</dbReference>
<keyword evidence="10" id="KW-1185">Reference proteome</keyword>
<dbReference type="HAMAP" id="MF_01859">
    <property type="entry name" value="23SrRNA_methyltr_G"/>
    <property type="match status" value="1"/>
</dbReference>
<dbReference type="PROSITE" id="PS00092">
    <property type="entry name" value="N6_MTASE"/>
    <property type="match status" value="1"/>
</dbReference>
<comment type="subcellular location">
    <subcellularLocation>
        <location evidence="6">Cytoplasm</location>
    </subcellularLocation>
</comment>
<dbReference type="InterPro" id="IPR017237">
    <property type="entry name" value="RLMG"/>
</dbReference>
<comment type="similarity">
    <text evidence="6">Belongs to the methyltransferase superfamily. RlmG family.</text>
</comment>
<dbReference type="PIRSF" id="PIRSF037565">
    <property type="entry name" value="RRNA_m2G_Mtase_RsmD_prd"/>
    <property type="match status" value="1"/>
</dbReference>
<evidence type="ECO:0000313" key="9">
    <source>
        <dbReference type="EMBL" id="MDT0583100.1"/>
    </source>
</evidence>
<keyword evidence="3 6" id="KW-0489">Methyltransferase</keyword>
<dbReference type="InterPro" id="IPR058679">
    <property type="entry name" value="RlmG_N"/>
</dbReference>
<proteinExistence type="inferred from homology"/>
<evidence type="ECO:0000256" key="6">
    <source>
        <dbReference type="HAMAP-Rule" id="MF_01859"/>
    </source>
</evidence>